<gene>
    <name evidence="4" type="ORF">DFR76_103240</name>
</gene>
<dbReference type="Pfam" id="PF23169">
    <property type="entry name" value="HalD"/>
    <property type="match status" value="1"/>
</dbReference>
<protein>
    <recommendedName>
        <fullName evidence="3">Fe2OG dioxygenase domain-containing protein</fullName>
    </recommendedName>
</protein>
<keyword evidence="1" id="KW-0479">Metal-binding</keyword>
<sequence>MIDMVAGSGGRGDTCASEAAGGEDNSAALAAVVDTDRYPLHDSGDPGRTAVVARARTELAAEGCTVLPGFIRAELLETLRAEGDALAPRAYYTVERVNAYNIPLDTELPPEHPARIVLERGNAFVARDLIPSDALIQVLYTSPLFQRFVADCFGLAELHEFSDPLAGLCLNVVAPGNSHPWHFDTNAFTVSMLTQEPEGGGVFEYCPNIRTPRAENLADVRAVLTDAGERFVRRLRLRPGDLQLFQGRFSLHRVSPVTGDTQRHTAIFAYSERPGIIGTVERTRQLFGRVLTDHLAAADNAVRGDRLLD</sequence>
<comment type="caution">
    <text evidence="4">The sequence shown here is derived from an EMBL/GenBank/DDBJ whole genome shotgun (WGS) entry which is preliminary data.</text>
</comment>
<comment type="similarity">
    <text evidence="1">Belongs to the iron/ascorbate-dependent oxidoreductase family.</text>
</comment>
<feature type="region of interest" description="Disordered" evidence="2">
    <location>
        <begin position="1"/>
        <end position="20"/>
    </location>
</feature>
<evidence type="ECO:0000256" key="2">
    <source>
        <dbReference type="SAM" id="MobiDB-lite"/>
    </source>
</evidence>
<dbReference type="Proteomes" id="UP000254869">
    <property type="component" value="Unassembled WGS sequence"/>
</dbReference>
<accession>A0A370I8Z0</accession>
<keyword evidence="5" id="KW-1185">Reference proteome</keyword>
<dbReference type="Gene3D" id="2.60.120.620">
    <property type="entry name" value="q2cbj1_9rhob like domain"/>
    <property type="match status" value="1"/>
</dbReference>
<keyword evidence="1" id="KW-0408">Iron</keyword>
<dbReference type="EMBL" id="QQBC01000003">
    <property type="protein sequence ID" value="RDI67169.1"/>
    <property type="molecule type" value="Genomic_DNA"/>
</dbReference>
<dbReference type="SUPFAM" id="SSF51197">
    <property type="entry name" value="Clavaminate synthase-like"/>
    <property type="match status" value="1"/>
</dbReference>
<dbReference type="GO" id="GO:0016491">
    <property type="term" value="F:oxidoreductase activity"/>
    <property type="evidence" value="ECO:0007669"/>
    <property type="project" value="UniProtKB-KW"/>
</dbReference>
<dbReference type="InterPro" id="IPR005123">
    <property type="entry name" value="Oxoglu/Fe-dep_dioxygenase_dom"/>
</dbReference>
<dbReference type="STRING" id="1210086.GCA_001613105_04748"/>
<dbReference type="GO" id="GO:0046872">
    <property type="term" value="F:metal ion binding"/>
    <property type="evidence" value="ECO:0007669"/>
    <property type="project" value="UniProtKB-KW"/>
</dbReference>
<dbReference type="AlphaFoldDB" id="A0A370I8Z0"/>
<dbReference type="PROSITE" id="PS51471">
    <property type="entry name" value="FE2OG_OXY"/>
    <property type="match status" value="1"/>
</dbReference>
<name>A0A370I8Z0_9NOCA</name>
<evidence type="ECO:0000259" key="3">
    <source>
        <dbReference type="PROSITE" id="PS51471"/>
    </source>
</evidence>
<dbReference type="InterPro" id="IPR056470">
    <property type="entry name" value="BesD/HalB-like"/>
</dbReference>
<proteinExistence type="inferred from homology"/>
<evidence type="ECO:0000313" key="4">
    <source>
        <dbReference type="EMBL" id="RDI67169.1"/>
    </source>
</evidence>
<evidence type="ECO:0000313" key="5">
    <source>
        <dbReference type="Proteomes" id="UP000254869"/>
    </source>
</evidence>
<feature type="domain" description="Fe2OG dioxygenase" evidence="3">
    <location>
        <begin position="160"/>
        <end position="274"/>
    </location>
</feature>
<dbReference type="RefSeq" id="WP_245997441.1">
    <property type="nucleotide sequence ID" value="NZ_QQBC01000003.1"/>
</dbReference>
<evidence type="ECO:0000256" key="1">
    <source>
        <dbReference type="RuleBase" id="RU003682"/>
    </source>
</evidence>
<keyword evidence="1" id="KW-0560">Oxidoreductase</keyword>
<organism evidence="4 5">
    <name type="scientific">Nocardia pseudobrasiliensis</name>
    <dbReference type="NCBI Taxonomy" id="45979"/>
    <lineage>
        <taxon>Bacteria</taxon>
        <taxon>Bacillati</taxon>
        <taxon>Actinomycetota</taxon>
        <taxon>Actinomycetes</taxon>
        <taxon>Mycobacteriales</taxon>
        <taxon>Nocardiaceae</taxon>
        <taxon>Nocardia</taxon>
    </lineage>
</organism>
<reference evidence="4 5" key="1">
    <citation type="submission" date="2018-07" db="EMBL/GenBank/DDBJ databases">
        <title>Genomic Encyclopedia of Type Strains, Phase IV (KMG-IV): sequencing the most valuable type-strain genomes for metagenomic binning, comparative biology and taxonomic classification.</title>
        <authorList>
            <person name="Goeker M."/>
        </authorList>
    </citation>
    <scope>NUCLEOTIDE SEQUENCE [LARGE SCALE GENOMIC DNA]</scope>
    <source>
        <strain evidence="4 5">DSM 44290</strain>
    </source>
</reference>